<keyword evidence="4" id="KW-1185">Reference proteome</keyword>
<feature type="chain" id="PRO_5043132951" evidence="1">
    <location>
        <begin position="27"/>
        <end position="137"/>
    </location>
</feature>
<evidence type="ECO:0000313" key="5">
    <source>
        <dbReference type="WBParaSite" id="TTAC_0000299301-mRNA-1"/>
    </source>
</evidence>
<reference evidence="5" key="1">
    <citation type="submission" date="2017-02" db="UniProtKB">
        <authorList>
            <consortium name="WormBaseParasite"/>
        </authorList>
    </citation>
    <scope>IDENTIFICATION</scope>
</reference>
<dbReference type="Pfam" id="PF00620">
    <property type="entry name" value="RhoGAP"/>
    <property type="match status" value="1"/>
</dbReference>
<proteinExistence type="predicted"/>
<sequence>MNTQLSPPNRKNLLLLLKFLLKVVKHEETSKMSVENLALTLWINLCPTSAITEGISVVTNLLAQAEDLVSGEDNSDATELPSHATAVAAPLRAVQTVCKPQPPDRTYGTRSSDEGGLTISITTYIRNGSRARVNALV</sequence>
<gene>
    <name evidence="3" type="ORF">TTAC_LOCUS2978</name>
</gene>
<evidence type="ECO:0000313" key="3">
    <source>
        <dbReference type="EMBL" id="VDM21666.1"/>
    </source>
</evidence>
<feature type="signal peptide" evidence="1">
    <location>
        <begin position="1"/>
        <end position="26"/>
    </location>
</feature>
<evidence type="ECO:0000259" key="2">
    <source>
        <dbReference type="PROSITE" id="PS50238"/>
    </source>
</evidence>
<accession>A0A0R3WQF3</accession>
<feature type="domain" description="Rho-GAP" evidence="2">
    <location>
        <begin position="1"/>
        <end position="69"/>
    </location>
</feature>
<evidence type="ECO:0000313" key="4">
    <source>
        <dbReference type="Proteomes" id="UP000274429"/>
    </source>
</evidence>
<dbReference type="InterPro" id="IPR008936">
    <property type="entry name" value="Rho_GTPase_activation_prot"/>
</dbReference>
<name>A0A0R3WQF3_HYDTA</name>
<evidence type="ECO:0000256" key="1">
    <source>
        <dbReference type="SAM" id="SignalP"/>
    </source>
</evidence>
<dbReference type="OrthoDB" id="19923at2759"/>
<reference evidence="3 4" key="2">
    <citation type="submission" date="2018-11" db="EMBL/GenBank/DDBJ databases">
        <authorList>
            <consortium name="Pathogen Informatics"/>
        </authorList>
    </citation>
    <scope>NUCLEOTIDE SEQUENCE [LARGE SCALE GENOMIC DNA]</scope>
</reference>
<keyword evidence="1" id="KW-0732">Signal</keyword>
<dbReference type="EMBL" id="UYWX01001762">
    <property type="protein sequence ID" value="VDM21666.1"/>
    <property type="molecule type" value="Genomic_DNA"/>
</dbReference>
<organism evidence="5">
    <name type="scientific">Hydatigena taeniaeformis</name>
    <name type="common">Feline tapeworm</name>
    <name type="synonym">Taenia taeniaeformis</name>
    <dbReference type="NCBI Taxonomy" id="6205"/>
    <lineage>
        <taxon>Eukaryota</taxon>
        <taxon>Metazoa</taxon>
        <taxon>Spiralia</taxon>
        <taxon>Lophotrochozoa</taxon>
        <taxon>Platyhelminthes</taxon>
        <taxon>Cestoda</taxon>
        <taxon>Eucestoda</taxon>
        <taxon>Cyclophyllidea</taxon>
        <taxon>Taeniidae</taxon>
        <taxon>Hydatigera</taxon>
    </lineage>
</organism>
<protein>
    <submittedName>
        <fullName evidence="5">Rho-GAP domain-containing protein</fullName>
    </submittedName>
</protein>
<dbReference type="PROSITE" id="PS50238">
    <property type="entry name" value="RHOGAP"/>
    <property type="match status" value="1"/>
</dbReference>
<dbReference type="AlphaFoldDB" id="A0A0R3WQF3"/>
<dbReference type="STRING" id="6205.A0A0R3WQF3"/>
<dbReference type="InterPro" id="IPR000198">
    <property type="entry name" value="RhoGAP_dom"/>
</dbReference>
<dbReference type="SUPFAM" id="SSF48350">
    <property type="entry name" value="GTPase activation domain, GAP"/>
    <property type="match status" value="1"/>
</dbReference>
<dbReference type="Gene3D" id="1.10.555.10">
    <property type="entry name" value="Rho GTPase activation protein"/>
    <property type="match status" value="1"/>
</dbReference>
<dbReference type="Proteomes" id="UP000274429">
    <property type="component" value="Unassembled WGS sequence"/>
</dbReference>
<dbReference type="WBParaSite" id="TTAC_0000299301-mRNA-1">
    <property type="protein sequence ID" value="TTAC_0000299301-mRNA-1"/>
    <property type="gene ID" value="TTAC_0000299301"/>
</dbReference>
<dbReference type="GO" id="GO:0007165">
    <property type="term" value="P:signal transduction"/>
    <property type="evidence" value="ECO:0007669"/>
    <property type="project" value="InterPro"/>
</dbReference>